<evidence type="ECO:0000313" key="3">
    <source>
        <dbReference type="Proteomes" id="UP000027586"/>
    </source>
</evidence>
<feature type="transmembrane region" description="Helical" evidence="1">
    <location>
        <begin position="41"/>
        <end position="65"/>
    </location>
</feature>
<dbReference type="EMBL" id="CBTN010000011">
    <property type="protein sequence ID" value="CDH51872.1"/>
    <property type="molecule type" value="Genomic_DNA"/>
</dbReference>
<comment type="caution">
    <text evidence="2">The sequence shown here is derived from an EMBL/GenBank/DDBJ whole genome shotgun (WGS) entry which is preliminary data.</text>
</comment>
<accession>A0A068RQG8</accession>
<protein>
    <submittedName>
        <fullName evidence="2">Uncharacterized protein</fullName>
    </submittedName>
</protein>
<dbReference type="Proteomes" id="UP000027586">
    <property type="component" value="Unassembled WGS sequence"/>
</dbReference>
<keyword evidence="1" id="KW-0472">Membrane</keyword>
<name>A0A068RQG8_9FUNG</name>
<reference evidence="2" key="1">
    <citation type="submission" date="2013-08" db="EMBL/GenBank/DDBJ databases">
        <title>Gene expansion shapes genome architecture in the human pathogen Lichtheimia corymbifera: an evolutionary genomics analysis in the ancient terrestrial Mucorales (Mucoromycotina).</title>
        <authorList>
            <person name="Schwartze V.U."/>
            <person name="Winter S."/>
            <person name="Shelest E."/>
            <person name="Marcet-Houben M."/>
            <person name="Horn F."/>
            <person name="Wehner S."/>
            <person name="Hoffmann K."/>
            <person name="Riege K."/>
            <person name="Sammeth M."/>
            <person name="Nowrousian M."/>
            <person name="Valiante V."/>
            <person name="Linde J."/>
            <person name="Jacobsen I.D."/>
            <person name="Marz M."/>
            <person name="Brakhage A.A."/>
            <person name="Gabaldon T."/>
            <person name="Bocker S."/>
            <person name="Voigt K."/>
        </authorList>
    </citation>
    <scope>NUCLEOTIDE SEQUENCE [LARGE SCALE GENOMIC DNA]</scope>
    <source>
        <strain evidence="2">FSU 9682</strain>
    </source>
</reference>
<sequence>MGQSAYYVAPTKSYSFYLSHTLTSAHVVSSLDRLLFLPAHIHTHILATMLIIDPIYCCVLFFVLGNMNQLFSAAKRGPYCVADKNNLNHQYIHHVA</sequence>
<dbReference type="VEuPathDB" id="FungiDB:LCOR_03422.1"/>
<proteinExistence type="predicted"/>
<gene>
    <name evidence="2" type="ORF">LCOR_03422.1</name>
</gene>
<organism evidence="2 3">
    <name type="scientific">Lichtheimia corymbifera JMRC:FSU:9682</name>
    <dbReference type="NCBI Taxonomy" id="1263082"/>
    <lineage>
        <taxon>Eukaryota</taxon>
        <taxon>Fungi</taxon>
        <taxon>Fungi incertae sedis</taxon>
        <taxon>Mucoromycota</taxon>
        <taxon>Mucoromycotina</taxon>
        <taxon>Mucoromycetes</taxon>
        <taxon>Mucorales</taxon>
        <taxon>Lichtheimiaceae</taxon>
        <taxon>Lichtheimia</taxon>
    </lineage>
</organism>
<keyword evidence="1" id="KW-1133">Transmembrane helix</keyword>
<keyword evidence="3" id="KW-1185">Reference proteome</keyword>
<keyword evidence="1" id="KW-0812">Transmembrane</keyword>
<dbReference type="AlphaFoldDB" id="A0A068RQG8"/>
<evidence type="ECO:0000256" key="1">
    <source>
        <dbReference type="SAM" id="Phobius"/>
    </source>
</evidence>
<evidence type="ECO:0000313" key="2">
    <source>
        <dbReference type="EMBL" id="CDH51872.1"/>
    </source>
</evidence>